<feature type="domain" description="Ribonucleotide reductase alpha-helical" evidence="11">
    <location>
        <begin position="8"/>
        <end position="105"/>
    </location>
</feature>
<gene>
    <name evidence="13" type="ORF">APG09_00995</name>
</gene>
<evidence type="ECO:0000259" key="11">
    <source>
        <dbReference type="Pfam" id="PF17975"/>
    </source>
</evidence>
<dbReference type="AlphaFoldDB" id="A0A150JKJ1"/>
<dbReference type="PANTHER" id="PTHR43371">
    <property type="entry name" value="VITAMIN B12-DEPENDENT RIBONUCLEOTIDE REDUCTASE"/>
    <property type="match status" value="1"/>
</dbReference>
<evidence type="ECO:0000256" key="7">
    <source>
        <dbReference type="ARBA" id="ARBA00023157"/>
    </source>
</evidence>
<comment type="cofactor">
    <cofactor evidence="1">
        <name>adenosylcob(III)alamin</name>
        <dbReference type="ChEBI" id="CHEBI:18408"/>
    </cofactor>
</comment>
<comment type="similarity">
    <text evidence="2">Belongs to the class II ribonucleoside-triphosphate reductase family.</text>
</comment>
<evidence type="ECO:0000256" key="1">
    <source>
        <dbReference type="ARBA" id="ARBA00001922"/>
    </source>
</evidence>
<evidence type="ECO:0000256" key="10">
    <source>
        <dbReference type="ARBA" id="ARBA00048987"/>
    </source>
</evidence>
<evidence type="ECO:0000256" key="8">
    <source>
        <dbReference type="ARBA" id="ARBA00023284"/>
    </source>
</evidence>
<dbReference type="InterPro" id="IPR050862">
    <property type="entry name" value="RdRp_reductase_class-2"/>
</dbReference>
<evidence type="ECO:0000256" key="4">
    <source>
        <dbReference type="ARBA" id="ARBA00022628"/>
    </source>
</evidence>
<organism evidence="13">
    <name type="scientific">Candidatus Methanofastidiosum methylothiophilum</name>
    <dbReference type="NCBI Taxonomy" id="1705564"/>
    <lineage>
        <taxon>Archaea</taxon>
        <taxon>Methanobacteriati</taxon>
        <taxon>Methanobacteriota</taxon>
        <taxon>Stenosarchaea group</taxon>
        <taxon>Candidatus Methanofastidiosia</taxon>
        <taxon>Candidatus Methanofastidiosales</taxon>
        <taxon>Candidatus Methanofastidiosaceae</taxon>
        <taxon>Candidatus Methanofastidiosum</taxon>
    </lineage>
</organism>
<evidence type="ECO:0000259" key="12">
    <source>
        <dbReference type="Pfam" id="PF21995"/>
    </source>
</evidence>
<dbReference type="PANTHER" id="PTHR43371:SF1">
    <property type="entry name" value="RIBONUCLEOSIDE-DIPHOSPHATE REDUCTASE"/>
    <property type="match status" value="1"/>
</dbReference>
<dbReference type="GO" id="GO:0031419">
    <property type="term" value="F:cobalamin binding"/>
    <property type="evidence" value="ECO:0007669"/>
    <property type="project" value="UniProtKB-KW"/>
</dbReference>
<keyword evidence="4" id="KW-0846">Cobalamin</keyword>
<dbReference type="EC" id="1.17.4.2" evidence="3"/>
<evidence type="ECO:0000256" key="9">
    <source>
        <dbReference type="ARBA" id="ARBA00023285"/>
    </source>
</evidence>
<keyword evidence="8" id="KW-0676">Redox-active center</keyword>
<dbReference type="Pfam" id="PF17975">
    <property type="entry name" value="RNR_Alpha"/>
    <property type="match status" value="1"/>
</dbReference>
<dbReference type="InterPro" id="IPR040763">
    <property type="entry name" value="RNR_alpha_hel"/>
</dbReference>
<evidence type="ECO:0000256" key="6">
    <source>
        <dbReference type="ARBA" id="ARBA00023002"/>
    </source>
</evidence>
<proteinExistence type="inferred from homology"/>
<keyword evidence="5" id="KW-0235">DNA replication</keyword>
<dbReference type="Gene3D" id="3.20.70.20">
    <property type="match status" value="3"/>
</dbReference>
<protein>
    <recommendedName>
        <fullName evidence="3">ribonucleoside-triphosphate reductase (thioredoxin)</fullName>
        <ecNumber evidence="3">1.17.4.2</ecNumber>
    </recommendedName>
</protein>
<accession>A0A150JKJ1</accession>
<evidence type="ECO:0000256" key="5">
    <source>
        <dbReference type="ARBA" id="ARBA00022705"/>
    </source>
</evidence>
<dbReference type="GO" id="GO:0004748">
    <property type="term" value="F:ribonucleoside-diphosphate reductase activity, thioredoxin disulfide as acceptor"/>
    <property type="evidence" value="ECO:0007669"/>
    <property type="project" value="TreeGrafter"/>
</dbReference>
<dbReference type="SUPFAM" id="SSF51998">
    <property type="entry name" value="PFL-like glycyl radical enzymes"/>
    <property type="match status" value="1"/>
</dbReference>
<evidence type="ECO:0000256" key="3">
    <source>
        <dbReference type="ARBA" id="ARBA00012275"/>
    </source>
</evidence>
<keyword evidence="7" id="KW-1015">Disulfide bond</keyword>
<keyword evidence="6" id="KW-0560">Oxidoreductase</keyword>
<dbReference type="GO" id="GO:0006260">
    <property type="term" value="P:DNA replication"/>
    <property type="evidence" value="ECO:0007669"/>
    <property type="project" value="UniProtKB-KW"/>
</dbReference>
<sequence length="643" mass="72592">MLYTSFKLSKEFINSYKDKKVNFGFNGLGELTYYRTYSRLKADGTNEHYFETVERVVNTIFSIYLEHLVAKNILHDKKYMNELAEEMYDAIFTFKFTPSGRGFWALVPELLEKVGGMPLHNCMFVSTVPNVTKAFCTMMNASMLGVGVGFDTKAENKIKVNVAPSPTKTYVIPDTREGWVKSLKLLINSYLLKGSPSYKFDYKDIRPAGTPIKTFGGIASGAEPLKQLHKEVAKTLSQNAGKLLTARTIVDVMNQIGKCVVSGNVRRTAQIALGKGTDFLNLKNYELNPERTSWGWASNNSLIAELGQDYSEAAKRTAKNGEPGYFWIENARKFGRMADVPNYKDKNISGTNPCGEQSLESFEVCTLVETFPCNFKSKVDYLETLELAHLYVKILTLVPIKEKEINEIVQRNRRVGISMSGLAQLKMSKEDFITFCEMGYDHLQFCEKFLEPHISKSIKLTTIKPSGTVSLLAGATPGLHFPESNFYVRRINIPANTRLAEIVKQAGYPWEMNAYGGNSICIEFPIAIEGVKTINDVTIHEQVEMAELLQKYWSDNQVSCTVTFKPSEKPHIQRILETKQYVLKGISFLPKLDLGAYKQMPYQEISQEAYKKRFSKLKPLDFSSLNEDGIGVKFCENDSCALE</sequence>
<dbReference type="EMBL" id="LNJE01000010">
    <property type="protein sequence ID" value="KYC57750.1"/>
    <property type="molecule type" value="Genomic_DNA"/>
</dbReference>
<evidence type="ECO:0000313" key="13">
    <source>
        <dbReference type="EMBL" id="KYC57750.1"/>
    </source>
</evidence>
<reference evidence="13" key="1">
    <citation type="journal article" date="2016" name="ISME J.">
        <title>Chasing the elusive Euryarchaeota class WSA2: genomes reveal a uniquely fastidious methyl-reducing methanogen.</title>
        <authorList>
            <person name="Nobu M.K."/>
            <person name="Narihiro T."/>
            <person name="Kuroda K."/>
            <person name="Mei R."/>
            <person name="Liu W.T."/>
        </authorList>
    </citation>
    <scope>NUCLEOTIDE SEQUENCE [LARGE SCALE GENOMIC DNA]</scope>
    <source>
        <strain evidence="13">ADurb1213_Bin02801</strain>
    </source>
</reference>
<dbReference type="InterPro" id="IPR054158">
    <property type="entry name" value="RNR-II_ins_dom"/>
</dbReference>
<comment type="catalytic activity">
    <reaction evidence="10">
        <text>a 2'-deoxyribonucleoside 5'-triphosphate + [thioredoxin]-disulfide + H2O = a ribonucleoside 5'-triphosphate + [thioredoxin]-dithiol</text>
        <dbReference type="Rhea" id="RHEA:12701"/>
        <dbReference type="Rhea" id="RHEA-COMP:10698"/>
        <dbReference type="Rhea" id="RHEA-COMP:10700"/>
        <dbReference type="ChEBI" id="CHEBI:15377"/>
        <dbReference type="ChEBI" id="CHEBI:29950"/>
        <dbReference type="ChEBI" id="CHEBI:50058"/>
        <dbReference type="ChEBI" id="CHEBI:61557"/>
        <dbReference type="ChEBI" id="CHEBI:61560"/>
        <dbReference type="EC" id="1.17.4.2"/>
    </reaction>
</comment>
<evidence type="ECO:0000256" key="2">
    <source>
        <dbReference type="ARBA" id="ARBA00005654"/>
    </source>
</evidence>
<keyword evidence="9" id="KW-0170">Cobalt</keyword>
<dbReference type="GO" id="GO:0008998">
    <property type="term" value="F:ribonucleoside-triphosphate reductase (thioredoxin) activity"/>
    <property type="evidence" value="ECO:0007669"/>
    <property type="project" value="UniProtKB-EC"/>
</dbReference>
<feature type="domain" description="B12-dependent ribonucleotide reductase insertion" evidence="12">
    <location>
        <begin position="167"/>
        <end position="235"/>
    </location>
</feature>
<comment type="caution">
    <text evidence="13">The sequence shown here is derived from an EMBL/GenBank/DDBJ whole genome shotgun (WGS) entry which is preliminary data.</text>
</comment>
<dbReference type="Pfam" id="PF21995">
    <property type="entry name" value="RNR-II_ins_dom"/>
    <property type="match status" value="1"/>
</dbReference>
<name>A0A150JKJ1_9EURY</name>